<sequence>MSQRHRSRSSPPRGGGLPPRSYALLEPALHILHFLHLETHKEMDKCFIYHDRCLPAVTDTLNYSVSLQCRFVKMHQKKRSAGVDSSLSIKIQ</sequence>
<accession>G3PFK5</accession>
<evidence type="ECO:0000313" key="2">
    <source>
        <dbReference type="Ensembl" id="ENSGACP00000016379.1"/>
    </source>
</evidence>
<dbReference type="Ensembl" id="ENSGACT00000016411.1">
    <property type="protein sequence ID" value="ENSGACP00000016379.1"/>
    <property type="gene ID" value="ENSGACG00000012395.1"/>
</dbReference>
<proteinExistence type="predicted"/>
<evidence type="ECO:0000256" key="1">
    <source>
        <dbReference type="SAM" id="MobiDB-lite"/>
    </source>
</evidence>
<organism evidence="2">
    <name type="scientific">Gasterosteus aculeatus</name>
    <name type="common">Three-spined stickleback</name>
    <dbReference type="NCBI Taxonomy" id="69293"/>
    <lineage>
        <taxon>Eukaryota</taxon>
        <taxon>Metazoa</taxon>
        <taxon>Chordata</taxon>
        <taxon>Craniata</taxon>
        <taxon>Vertebrata</taxon>
        <taxon>Euteleostomi</taxon>
        <taxon>Actinopterygii</taxon>
        <taxon>Neopterygii</taxon>
        <taxon>Teleostei</taxon>
        <taxon>Neoteleostei</taxon>
        <taxon>Acanthomorphata</taxon>
        <taxon>Eupercaria</taxon>
        <taxon>Perciformes</taxon>
        <taxon>Cottioidei</taxon>
        <taxon>Gasterosteales</taxon>
        <taxon>Gasterosteidae</taxon>
        <taxon>Gasterosteus</taxon>
    </lineage>
</organism>
<dbReference type="InParanoid" id="G3PFK5"/>
<name>G3PFK5_GASAC</name>
<reference evidence="2" key="2">
    <citation type="submission" date="2024-04" db="UniProtKB">
        <authorList>
            <consortium name="Ensembl"/>
        </authorList>
    </citation>
    <scope>IDENTIFICATION</scope>
</reference>
<reference evidence="2" key="1">
    <citation type="submission" date="2006-01" db="EMBL/GenBank/DDBJ databases">
        <authorList>
            <person name="Lindblad-Toh K."/>
            <person name="Mauceli E."/>
            <person name="Grabherr M."/>
            <person name="Chang J.L."/>
            <person name="Lander E.S."/>
        </authorList>
    </citation>
    <scope>NUCLEOTIDE SEQUENCE [LARGE SCALE GENOMIC DNA]</scope>
</reference>
<dbReference type="AlphaFoldDB" id="G3PFK5"/>
<protein>
    <submittedName>
        <fullName evidence="2">Uncharacterized protein</fullName>
    </submittedName>
</protein>
<feature type="region of interest" description="Disordered" evidence="1">
    <location>
        <begin position="1"/>
        <end position="20"/>
    </location>
</feature>